<dbReference type="GO" id="GO:0003924">
    <property type="term" value="F:GTPase activity"/>
    <property type="evidence" value="ECO:0000318"/>
    <property type="project" value="GO_Central"/>
</dbReference>
<dbReference type="InParanoid" id="E9HZV7"/>
<dbReference type="GO" id="GO:0001664">
    <property type="term" value="F:G protein-coupled receptor binding"/>
    <property type="evidence" value="ECO:0000318"/>
    <property type="project" value="GO_Central"/>
</dbReference>
<dbReference type="KEGG" id="dpx:DAPPUDRAFT_119928"/>
<evidence type="ECO:0000313" key="1">
    <source>
        <dbReference type="EMBL" id="EFX62723.1"/>
    </source>
</evidence>
<keyword evidence="2" id="KW-1185">Reference proteome</keyword>
<dbReference type="HOGENOM" id="CLU_702593_0_0_1"/>
<reference evidence="1 2" key="1">
    <citation type="journal article" date="2011" name="Science">
        <title>The ecoresponsive genome of Daphnia pulex.</title>
        <authorList>
            <person name="Colbourne J.K."/>
            <person name="Pfrender M.E."/>
            <person name="Gilbert D."/>
            <person name="Thomas W.K."/>
            <person name="Tucker A."/>
            <person name="Oakley T.H."/>
            <person name="Tokishita S."/>
            <person name="Aerts A."/>
            <person name="Arnold G.J."/>
            <person name="Basu M.K."/>
            <person name="Bauer D.J."/>
            <person name="Caceres C.E."/>
            <person name="Carmel L."/>
            <person name="Casola C."/>
            <person name="Choi J.H."/>
            <person name="Detter J.C."/>
            <person name="Dong Q."/>
            <person name="Dusheyko S."/>
            <person name="Eads B.D."/>
            <person name="Frohlich T."/>
            <person name="Geiler-Samerotte K.A."/>
            <person name="Gerlach D."/>
            <person name="Hatcher P."/>
            <person name="Jogdeo S."/>
            <person name="Krijgsveld J."/>
            <person name="Kriventseva E.V."/>
            <person name="Kultz D."/>
            <person name="Laforsch C."/>
            <person name="Lindquist E."/>
            <person name="Lopez J."/>
            <person name="Manak J.R."/>
            <person name="Muller J."/>
            <person name="Pangilinan J."/>
            <person name="Patwardhan R.P."/>
            <person name="Pitluck S."/>
            <person name="Pritham E.J."/>
            <person name="Rechtsteiner A."/>
            <person name="Rho M."/>
            <person name="Rogozin I.B."/>
            <person name="Sakarya O."/>
            <person name="Salamov A."/>
            <person name="Schaack S."/>
            <person name="Shapiro H."/>
            <person name="Shiga Y."/>
            <person name="Skalitzky C."/>
            <person name="Smith Z."/>
            <person name="Souvorov A."/>
            <person name="Sung W."/>
            <person name="Tang Z."/>
            <person name="Tsuchiya D."/>
            <person name="Tu H."/>
            <person name="Vos H."/>
            <person name="Wang M."/>
            <person name="Wolf Y.I."/>
            <person name="Yamagata H."/>
            <person name="Yamada T."/>
            <person name="Ye Y."/>
            <person name="Shaw J.R."/>
            <person name="Andrews J."/>
            <person name="Crease T.J."/>
            <person name="Tang H."/>
            <person name="Lucas S.M."/>
            <person name="Robertson H.M."/>
            <person name="Bork P."/>
            <person name="Koonin E.V."/>
            <person name="Zdobnov E.M."/>
            <person name="Grigoriev I.V."/>
            <person name="Lynch M."/>
            <person name="Boore J.L."/>
        </authorList>
    </citation>
    <scope>NUCLEOTIDE SEQUENCE [LARGE SCALE GENOMIC DNA]</scope>
</reference>
<dbReference type="GO" id="GO:0031683">
    <property type="term" value="F:G-protein beta/gamma-subunit complex binding"/>
    <property type="evidence" value="ECO:0000318"/>
    <property type="project" value="GO_Central"/>
</dbReference>
<dbReference type="GO" id="GO:0007188">
    <property type="term" value="P:adenylate cyclase-modulating G protein-coupled receptor signaling pathway"/>
    <property type="evidence" value="ECO:0000318"/>
    <property type="project" value="GO_Central"/>
</dbReference>
<evidence type="ECO:0000313" key="2">
    <source>
        <dbReference type="Proteomes" id="UP000000305"/>
    </source>
</evidence>
<dbReference type="EMBL" id="GL733419">
    <property type="protein sequence ID" value="EFX62723.1"/>
    <property type="molecule type" value="Genomic_DNA"/>
</dbReference>
<dbReference type="AlphaFoldDB" id="E9HZV7"/>
<name>E9HZV7_DAPPU</name>
<dbReference type="Proteomes" id="UP000000305">
    <property type="component" value="Unassembled WGS sequence"/>
</dbReference>
<dbReference type="GO" id="GO:0005834">
    <property type="term" value="C:heterotrimeric G-protein complex"/>
    <property type="evidence" value="ECO:0000318"/>
    <property type="project" value="GO_Central"/>
</dbReference>
<protein>
    <submittedName>
        <fullName evidence="1">Uncharacterized protein</fullName>
    </submittedName>
</protein>
<accession>E9HZV7</accession>
<gene>
    <name evidence="1" type="ORF">DAPPUDRAFT_119928</name>
</gene>
<dbReference type="GO" id="GO:0005737">
    <property type="term" value="C:cytoplasm"/>
    <property type="evidence" value="ECO:0000318"/>
    <property type="project" value="GO_Central"/>
</dbReference>
<proteinExistence type="predicted"/>
<sequence length="393" mass="45377">MRETLRVSIPNPQSSRSFFYSYILNVAFCTGHYPGFNRRGIPKEAGQEAADQREQTACQKNCPSLSLWTQHIVPLKKPLSLYVVSIRLFLTSCQFFMPPKIVSLIYSKEGSSKVRDQLVEVLGNRLLSVVASQLPGSPEKLLRELFQCCRRNNPSIRVQFGTFFDNLVEALKKGAADGGHQSETSNAAVPKKTSTLTTFDQKRITLNEFIQEKLGVLHVRDLFPSEMKTISPEQLDKLAFLLNNVKTVEDLDDVRSLVTTLLSEKKEIEEKEPFKQVLLLVEKTFDQVYWSQECIKIQTMLADVNAKSLRQSTNAQMSKEAAMEREFFLNSVERLKMALTWAYCRKSYQEKLEICSELRHRFRSTAWRDFVKKMLKKKDKRKKENKKLKKKKL</sequence>
<organism evidence="1 2">
    <name type="scientific">Daphnia pulex</name>
    <name type="common">Water flea</name>
    <dbReference type="NCBI Taxonomy" id="6669"/>
    <lineage>
        <taxon>Eukaryota</taxon>
        <taxon>Metazoa</taxon>
        <taxon>Ecdysozoa</taxon>
        <taxon>Arthropoda</taxon>
        <taxon>Crustacea</taxon>
        <taxon>Branchiopoda</taxon>
        <taxon>Diplostraca</taxon>
        <taxon>Cladocera</taxon>
        <taxon>Anomopoda</taxon>
        <taxon>Daphniidae</taxon>
        <taxon>Daphnia</taxon>
    </lineage>
</organism>